<comment type="subcellular location">
    <subcellularLocation>
        <location evidence="1">Nucleus</location>
    </subcellularLocation>
</comment>
<comment type="caution">
    <text evidence="8">The sequence shown here is derived from an EMBL/GenBank/DDBJ whole genome shotgun (WGS) entry which is preliminary data.</text>
</comment>
<dbReference type="EMBL" id="MVBO01000014">
    <property type="protein sequence ID" value="OZJ05536.1"/>
    <property type="molecule type" value="Genomic_DNA"/>
</dbReference>
<feature type="compositionally biased region" description="Polar residues" evidence="6">
    <location>
        <begin position="456"/>
        <end position="465"/>
    </location>
</feature>
<keyword evidence="4" id="KW-0804">Transcription</keyword>
<feature type="compositionally biased region" description="Basic and acidic residues" evidence="6">
    <location>
        <begin position="430"/>
        <end position="448"/>
    </location>
</feature>
<keyword evidence="5" id="KW-0539">Nucleus</keyword>
<keyword evidence="3" id="KW-0238">DNA-binding</keyword>
<dbReference type="PANTHER" id="PTHR11267">
    <property type="entry name" value="T-BOX PROTEIN-RELATED"/>
    <property type="match status" value="1"/>
</dbReference>
<feature type="region of interest" description="Disordered" evidence="6">
    <location>
        <begin position="122"/>
        <end position="168"/>
    </location>
</feature>
<reference evidence="8 9" key="1">
    <citation type="journal article" date="2017" name="Mycologia">
        <title>Bifiguratus adelaidae, gen. et sp. nov., a new member of Mucoromycotina in endophytic and soil-dwelling habitats.</title>
        <authorList>
            <person name="Torres-Cruz T.J."/>
            <person name="Billingsley Tobias T.L."/>
            <person name="Almatruk M."/>
            <person name="Hesse C."/>
            <person name="Kuske C.R."/>
            <person name="Desiro A."/>
            <person name="Benucci G.M."/>
            <person name="Bonito G."/>
            <person name="Stajich J.E."/>
            <person name="Dunlap C."/>
            <person name="Arnold A.E."/>
            <person name="Porras-Alfaro A."/>
        </authorList>
    </citation>
    <scope>NUCLEOTIDE SEQUENCE [LARGE SCALE GENOMIC DNA]</scope>
    <source>
        <strain evidence="8 9">AZ0501</strain>
    </source>
</reference>
<dbReference type="GO" id="GO:0005634">
    <property type="term" value="C:nucleus"/>
    <property type="evidence" value="ECO:0007669"/>
    <property type="project" value="UniProtKB-SubCell"/>
</dbReference>
<organism evidence="8 9">
    <name type="scientific">Bifiguratus adelaidae</name>
    <dbReference type="NCBI Taxonomy" id="1938954"/>
    <lineage>
        <taxon>Eukaryota</taxon>
        <taxon>Fungi</taxon>
        <taxon>Fungi incertae sedis</taxon>
        <taxon>Mucoromycota</taxon>
        <taxon>Mucoromycotina</taxon>
        <taxon>Endogonomycetes</taxon>
        <taxon>Endogonales</taxon>
        <taxon>Endogonales incertae sedis</taxon>
        <taxon>Bifiguratus</taxon>
    </lineage>
</organism>
<dbReference type="SUPFAM" id="SSF49417">
    <property type="entry name" value="p53-like transcription factors"/>
    <property type="match status" value="1"/>
</dbReference>
<keyword evidence="2" id="KW-0805">Transcription regulation</keyword>
<dbReference type="InterPro" id="IPR046360">
    <property type="entry name" value="T-box_DNA-bd"/>
</dbReference>
<evidence type="ECO:0000256" key="6">
    <source>
        <dbReference type="SAM" id="MobiDB-lite"/>
    </source>
</evidence>
<dbReference type="GO" id="GO:0000981">
    <property type="term" value="F:DNA-binding transcription factor activity, RNA polymerase II-specific"/>
    <property type="evidence" value="ECO:0007669"/>
    <property type="project" value="TreeGrafter"/>
</dbReference>
<feature type="region of interest" description="Disordered" evidence="6">
    <location>
        <begin position="405"/>
        <end position="515"/>
    </location>
</feature>
<protein>
    <recommendedName>
        <fullName evidence="7">T-box domain-containing protein</fullName>
    </recommendedName>
</protein>
<dbReference type="Proteomes" id="UP000242875">
    <property type="component" value="Unassembled WGS sequence"/>
</dbReference>
<dbReference type="Pfam" id="PF00907">
    <property type="entry name" value="T-box"/>
    <property type="match status" value="1"/>
</dbReference>
<dbReference type="AlphaFoldDB" id="A0A261Y4I9"/>
<sequence>MATPREYMSPSPPDVRTIGRRRSSLKRIFLPISPKPSDAHVPIGDVSTDDEREDRQAVYVERCGSIPDIVKDVRPLGTRLGKRRPSVEGRGDTRGIKARRHEEAEDAKVPSDYRAWATSRLTRSQAHPLPEGKSATLMSTEHPRRSKVTTSTKRHTQRSSPIITNATGQPISDPLVDVTLVQADLWHQFHQHQNEMIITRSGRCIFPSLEYRVANLDPKATYTFGIDILQVSPNRHRWRRGRWESLGEDQRRFGVLHHRDTDAVKPFDGADVHLLDTAVYWHPEGPKRGAEWMGDTVAFSQIKVSNRQLPTSKRKQSASAQDGTFLLNSFHVYQPRLHILQYEDDDRSDARVLTYVFEETEFIAVTHYQNDKVNRLKKDYNPHAKGFKTLDKANERLLKAIRARRRRRRYADTTSDEEEDEEEEEEKEAEDGVREERGENRKKEASDRDDSEGQSDQENKATSNKPIVYTQRKPTQRPQRTAALQSRTKLYPSVSPPEYYNENDSSERSPTPIVPPGPRYPLLKVHMDDYMPLHDHNHIIAPQPLRVEQRLPSTNDYELPPRCHSAILLSAPRYGTPLLSAPLSDSRNSTPIDRHALPPIFATSSFPIEKKSPRPDLAESVHPQRADLILPPCNQLFSSTPSRKVMPIVSVEQQRQQSNLRPILPARTQYKQGHDVHTWLNWTPHDYPIARTQSAPIARRK</sequence>
<evidence type="ECO:0000313" key="8">
    <source>
        <dbReference type="EMBL" id="OZJ05536.1"/>
    </source>
</evidence>
<feature type="region of interest" description="Disordered" evidence="6">
    <location>
        <begin position="32"/>
        <end position="53"/>
    </location>
</feature>
<evidence type="ECO:0000256" key="1">
    <source>
        <dbReference type="ARBA" id="ARBA00004123"/>
    </source>
</evidence>
<dbReference type="PROSITE" id="PS01264">
    <property type="entry name" value="TBOX_2"/>
    <property type="match status" value="1"/>
</dbReference>
<dbReference type="InterPro" id="IPR001699">
    <property type="entry name" value="TF_T-box"/>
</dbReference>
<dbReference type="PANTHER" id="PTHR11267:SF204">
    <property type="entry name" value="SPADETAIL"/>
    <property type="match status" value="1"/>
</dbReference>
<dbReference type="PROSITE" id="PS50252">
    <property type="entry name" value="TBOX_3"/>
    <property type="match status" value="1"/>
</dbReference>
<dbReference type="OrthoDB" id="7442607at2759"/>
<feature type="compositionally biased region" description="Acidic residues" evidence="6">
    <location>
        <begin position="414"/>
        <end position="429"/>
    </location>
</feature>
<feature type="compositionally biased region" description="Polar residues" evidence="6">
    <location>
        <begin position="158"/>
        <end position="168"/>
    </location>
</feature>
<dbReference type="GO" id="GO:0000785">
    <property type="term" value="C:chromatin"/>
    <property type="evidence" value="ECO:0007669"/>
    <property type="project" value="TreeGrafter"/>
</dbReference>
<dbReference type="GO" id="GO:0000978">
    <property type="term" value="F:RNA polymerase II cis-regulatory region sequence-specific DNA binding"/>
    <property type="evidence" value="ECO:0007669"/>
    <property type="project" value="InterPro"/>
</dbReference>
<evidence type="ECO:0000256" key="2">
    <source>
        <dbReference type="ARBA" id="ARBA00023015"/>
    </source>
</evidence>
<dbReference type="GO" id="GO:0001708">
    <property type="term" value="P:cell fate specification"/>
    <property type="evidence" value="ECO:0007669"/>
    <property type="project" value="TreeGrafter"/>
</dbReference>
<evidence type="ECO:0000256" key="4">
    <source>
        <dbReference type="ARBA" id="ARBA00023163"/>
    </source>
</evidence>
<feature type="compositionally biased region" description="Basic and acidic residues" evidence="6">
    <location>
        <begin position="85"/>
        <end position="106"/>
    </location>
</feature>
<dbReference type="Gene3D" id="2.60.40.820">
    <property type="entry name" value="Transcription factor, T-box"/>
    <property type="match status" value="1"/>
</dbReference>
<feature type="compositionally biased region" description="Basic residues" evidence="6">
    <location>
        <begin position="144"/>
        <end position="157"/>
    </location>
</feature>
<dbReference type="InterPro" id="IPR018186">
    <property type="entry name" value="TF_T-box_CS"/>
</dbReference>
<feature type="region of interest" description="Disordered" evidence="6">
    <location>
        <begin position="80"/>
        <end position="106"/>
    </location>
</feature>
<dbReference type="CDD" id="cd20683">
    <property type="entry name" value="T-box_Fungi_incertae_sedis"/>
    <property type="match status" value="1"/>
</dbReference>
<proteinExistence type="predicted"/>
<feature type="domain" description="T-box" evidence="7">
    <location>
        <begin position="180"/>
        <end position="389"/>
    </location>
</feature>
<evidence type="ECO:0000256" key="3">
    <source>
        <dbReference type="ARBA" id="ARBA00023125"/>
    </source>
</evidence>
<dbReference type="InterPro" id="IPR036960">
    <property type="entry name" value="T-box_sf"/>
</dbReference>
<gene>
    <name evidence="8" type="ORF">BZG36_01924</name>
</gene>
<evidence type="ECO:0000313" key="9">
    <source>
        <dbReference type="Proteomes" id="UP000242875"/>
    </source>
</evidence>
<accession>A0A261Y4I9</accession>
<dbReference type="InterPro" id="IPR008967">
    <property type="entry name" value="p53-like_TF_DNA-bd_sf"/>
</dbReference>
<evidence type="ECO:0000256" key="5">
    <source>
        <dbReference type="ARBA" id="ARBA00023242"/>
    </source>
</evidence>
<dbReference type="GO" id="GO:0045893">
    <property type="term" value="P:positive regulation of DNA-templated transcription"/>
    <property type="evidence" value="ECO:0007669"/>
    <property type="project" value="InterPro"/>
</dbReference>
<feature type="region of interest" description="Disordered" evidence="6">
    <location>
        <begin position="1"/>
        <end position="20"/>
    </location>
</feature>
<name>A0A261Y4I9_9FUNG</name>
<feature type="compositionally biased region" description="Polar residues" evidence="6">
    <location>
        <begin position="472"/>
        <end position="488"/>
    </location>
</feature>
<evidence type="ECO:0000259" key="7">
    <source>
        <dbReference type="PROSITE" id="PS50252"/>
    </source>
</evidence>
<keyword evidence="9" id="KW-1185">Reference proteome</keyword>
<dbReference type="SMART" id="SM00425">
    <property type="entry name" value="TBOX"/>
    <property type="match status" value="1"/>
</dbReference>